<accession>A0A1T4M1L7</accession>
<dbReference type="InterPro" id="IPR036390">
    <property type="entry name" value="WH_DNA-bd_sf"/>
</dbReference>
<dbReference type="GO" id="GO:0003700">
    <property type="term" value="F:DNA-binding transcription factor activity"/>
    <property type="evidence" value="ECO:0007669"/>
    <property type="project" value="InterPro"/>
</dbReference>
<dbReference type="InterPro" id="IPR000944">
    <property type="entry name" value="Tscrpt_reg_Rrf2"/>
</dbReference>
<protein>
    <submittedName>
        <fullName evidence="2">Fe-S cluster assembly transcriptional regulator IscR</fullName>
    </submittedName>
</protein>
<dbReference type="PROSITE" id="PS51197">
    <property type="entry name" value="HTH_RRF2_2"/>
    <property type="match status" value="1"/>
</dbReference>
<reference evidence="2 3" key="1">
    <citation type="submission" date="2017-01" db="EMBL/GenBank/DDBJ databases">
        <title>Genome Sequencing of a Marine Spirillum, Oceanospirillum multiglobuliferum ATCC 33336, from Japan.</title>
        <authorList>
            <person name="Carney J.G."/>
            <person name="Trachtenberg A.M."/>
            <person name="Rheaume B.A."/>
            <person name="Linnane J.D."/>
            <person name="Pitts N.L."/>
            <person name="Mykles D.L."/>
            <person name="Maclea K.S."/>
        </authorList>
    </citation>
    <scope>NUCLEOTIDE SEQUENCE [LARGE SCALE GENOMIC DNA]</scope>
    <source>
        <strain evidence="2 3">ATCC 33336</strain>
    </source>
</reference>
<dbReference type="SUPFAM" id="SSF46785">
    <property type="entry name" value="Winged helix' DNA-binding domain"/>
    <property type="match status" value="1"/>
</dbReference>
<dbReference type="GO" id="GO:0005829">
    <property type="term" value="C:cytosol"/>
    <property type="evidence" value="ECO:0007669"/>
    <property type="project" value="TreeGrafter"/>
</dbReference>
<dbReference type="InterPro" id="IPR036388">
    <property type="entry name" value="WH-like_DNA-bd_sf"/>
</dbReference>
<keyword evidence="3" id="KW-1185">Reference proteome</keyword>
<name>A0A1T4M1L7_9GAMM</name>
<dbReference type="Gene3D" id="1.10.10.10">
    <property type="entry name" value="Winged helix-like DNA-binding domain superfamily/Winged helix DNA-binding domain"/>
    <property type="match status" value="1"/>
</dbReference>
<dbReference type="InterPro" id="IPR010242">
    <property type="entry name" value="TF_HTH_IscR"/>
</dbReference>
<evidence type="ECO:0000313" key="3">
    <source>
        <dbReference type="Proteomes" id="UP000191418"/>
    </source>
</evidence>
<proteinExistence type="predicted"/>
<dbReference type="Pfam" id="PF02082">
    <property type="entry name" value="Rrf2"/>
    <property type="match status" value="1"/>
</dbReference>
<dbReference type="GO" id="GO:0003690">
    <property type="term" value="F:double-stranded DNA binding"/>
    <property type="evidence" value="ECO:0007669"/>
    <property type="project" value="InterPro"/>
</dbReference>
<gene>
    <name evidence="2" type="ORF">BTE48_04715</name>
</gene>
<dbReference type="EMBL" id="MTSM01000004">
    <property type="protein sequence ID" value="OPX56280.1"/>
    <property type="molecule type" value="Genomic_DNA"/>
</dbReference>
<keyword evidence="1" id="KW-0238">DNA-binding</keyword>
<evidence type="ECO:0000313" key="2">
    <source>
        <dbReference type="EMBL" id="OPX56280.1"/>
    </source>
</evidence>
<sequence length="154" mass="16898">MRLTTKGRYAVTAMLDLALHATDGPVSLADISKRQEISLSYLEQLFAKLRRNELVSSVRGPGGGYQLSRESDDIFVAQVIDAVNESVDATRCKGLGDCQDGRECLTHHLWCQLSEQIHAFLSGISLGQLVRQHEEAARAACGLKSDQKIQVALM</sequence>
<dbReference type="OrthoDB" id="9808360at2"/>
<dbReference type="RefSeq" id="WP_078744229.1">
    <property type="nucleotide sequence ID" value="NZ_FUXG01000003.1"/>
</dbReference>
<dbReference type="NCBIfam" id="TIGR00738">
    <property type="entry name" value="rrf2_super"/>
    <property type="match status" value="1"/>
</dbReference>
<comment type="caution">
    <text evidence="2">The sequence shown here is derived from an EMBL/GenBank/DDBJ whole genome shotgun (WGS) entry which is preliminary data.</text>
</comment>
<dbReference type="STRING" id="64969.SAMN02745127_00620"/>
<dbReference type="FunFam" id="1.10.10.10:FF:000026">
    <property type="entry name" value="HTH-type transcriptional regulator IscR"/>
    <property type="match status" value="1"/>
</dbReference>
<dbReference type="PANTHER" id="PTHR33221">
    <property type="entry name" value="WINGED HELIX-TURN-HELIX TRANSCRIPTIONAL REGULATOR, RRF2 FAMILY"/>
    <property type="match status" value="1"/>
</dbReference>
<dbReference type="PANTHER" id="PTHR33221:SF5">
    <property type="entry name" value="HTH-TYPE TRANSCRIPTIONAL REGULATOR ISCR"/>
    <property type="match status" value="1"/>
</dbReference>
<organism evidence="2 3">
    <name type="scientific">Oceanospirillum multiglobuliferum</name>
    <dbReference type="NCBI Taxonomy" id="64969"/>
    <lineage>
        <taxon>Bacteria</taxon>
        <taxon>Pseudomonadati</taxon>
        <taxon>Pseudomonadota</taxon>
        <taxon>Gammaproteobacteria</taxon>
        <taxon>Oceanospirillales</taxon>
        <taxon>Oceanospirillaceae</taxon>
        <taxon>Oceanospirillum</taxon>
    </lineage>
</organism>
<evidence type="ECO:0000256" key="1">
    <source>
        <dbReference type="ARBA" id="ARBA00023125"/>
    </source>
</evidence>
<dbReference type="NCBIfam" id="TIGR02010">
    <property type="entry name" value="IscR"/>
    <property type="match status" value="1"/>
</dbReference>
<dbReference type="Proteomes" id="UP000191418">
    <property type="component" value="Unassembled WGS sequence"/>
</dbReference>
<dbReference type="AlphaFoldDB" id="A0A1T4M1L7"/>